<evidence type="ECO:0000256" key="1">
    <source>
        <dbReference type="SAM" id="MobiDB-lite"/>
    </source>
</evidence>
<sequence>MFGCRRFTSHRRGVQTMASHLQATAGISRAQQKTLPMAHGHSPEDELTRPVANNVNSAVTSAIALPSGCGMPAAVQPASSTRNVLLRDEQSGQQGPGATYDVDSQHAAGGATAQCCQASSSGNADATERARSWYGQRAWTRAAPVQLTQGASEAAAAAAAHGMGAFGAVDVAETANTSQQSQAWKFSVMCYNILADTYAQYFAPKLYRDVPRQFLDWQHRLRLLVEEIRHWAPDVVCLQEVQHYDELEREMRATGYEGRFMRRTGRRRDGCATFWRSDRLRACSLQRLDFAPLGLEDNVAMLLSLAPRCEGAAAAAAGLDSATAEALSSVRLLVATTHITFDPAKGDVKLGQVRTLLSRAASLAATPPPEEPEGQLPVCRHSHGGHHHNHSSRHSQSHTNLEQHHQEQQQLHNRHHNHHNHHYNHQHHNYSHQHGHGSEQQQQYRYHPTQLAGLPEGAAVVPATMPGSWSSPSLLSSSAAPVPLPVEGRWRRPPVAPRAVGSGGGGSSSGDLAGAAPAAAAAAAGWEQVPGGTQRQQQPQPRGPLQTLAIITGDFNSTAGSPLYQFVARGSLDLARNNRKKLSGQLHGVCHTQYKPVSEVKQLYAQCTAVAAAGVTAAAAPGAAAATASISGGGQAADAAVVTADGASPPGTPPSTPFVTAAAAADTASAAVVAASTEATGTGTTTPAGVAQRLASAARGMAAAAISECTAKATAAASCPALASPAARAAAAVKVLDAFLGSAAAATGVHRGAVERWSERELRSAMGDQYDAAAVQGMSSNGGGPAAGRAFPTSASLPALPGAAGPAAFSSGDSSTSLQPPQPPKMGRQHNPPAVTRLSLSGTAGSPAAAAGGGGGGAGRLSLDLDRAGASAAAAVATAAEGAAAAGCSSGPLVVRHPLRLKSSYVEVARAEPAFTSIHSGFMGTVDFIWYTADAIPQQEPQPQQQAQPQEACVGKAVVEPGLLAAAEPLLPVVTASATDAGDVAVEAPASPTEATAVPCECRGAAAVGSHVACGATTGGSGAAAAGSPGGDGAAAVGTRFQLVPVAVLQPPDLELLPQGLPAAGWGSDHICVMTQFELRPVRE</sequence>
<dbReference type="InterPro" id="IPR050410">
    <property type="entry name" value="CCR4/nocturin_mRNA_transcr"/>
</dbReference>
<proteinExistence type="predicted"/>
<feature type="compositionally biased region" description="Low complexity" evidence="1">
    <location>
        <begin position="802"/>
        <end position="815"/>
    </location>
</feature>
<evidence type="ECO:0000259" key="2">
    <source>
        <dbReference type="Pfam" id="PF03372"/>
    </source>
</evidence>
<feature type="region of interest" description="Disordered" evidence="1">
    <location>
        <begin position="363"/>
        <end position="442"/>
    </location>
</feature>
<evidence type="ECO:0000313" key="3">
    <source>
        <dbReference type="EMBL" id="GLC51744.1"/>
    </source>
</evidence>
<dbReference type="Proteomes" id="UP001165080">
    <property type="component" value="Unassembled WGS sequence"/>
</dbReference>
<name>A0A9W6BGR3_9CHLO</name>
<dbReference type="AlphaFoldDB" id="A0A9W6BGR3"/>
<feature type="compositionally biased region" description="Low complexity" evidence="1">
    <location>
        <begin position="838"/>
        <end position="850"/>
    </location>
</feature>
<feature type="region of interest" description="Disordered" evidence="1">
    <location>
        <begin position="485"/>
        <end position="543"/>
    </location>
</feature>
<dbReference type="Gene3D" id="3.60.10.10">
    <property type="entry name" value="Endonuclease/exonuclease/phosphatase"/>
    <property type="match status" value="2"/>
</dbReference>
<dbReference type="Pfam" id="PF03372">
    <property type="entry name" value="Exo_endo_phos"/>
    <property type="match status" value="1"/>
</dbReference>
<dbReference type="GO" id="GO:0000175">
    <property type="term" value="F:3'-5'-RNA exonuclease activity"/>
    <property type="evidence" value="ECO:0007669"/>
    <property type="project" value="TreeGrafter"/>
</dbReference>
<gene>
    <name evidence="3" type="primary">PLEST012016</name>
    <name evidence="3" type="ORF">PLESTB_000543300</name>
</gene>
<feature type="compositionally biased region" description="Basic residues" evidence="1">
    <location>
        <begin position="380"/>
        <end position="396"/>
    </location>
</feature>
<evidence type="ECO:0000313" key="4">
    <source>
        <dbReference type="Proteomes" id="UP001165080"/>
    </source>
</evidence>
<dbReference type="PANTHER" id="PTHR12121:SF100">
    <property type="entry name" value="POLY(A)-SPECIFIC RIBONUCLEASE"/>
    <property type="match status" value="1"/>
</dbReference>
<dbReference type="InterPro" id="IPR036691">
    <property type="entry name" value="Endo/exonu/phosph_ase_sf"/>
</dbReference>
<dbReference type="EMBL" id="BRXU01000005">
    <property type="protein sequence ID" value="GLC51744.1"/>
    <property type="molecule type" value="Genomic_DNA"/>
</dbReference>
<accession>A0A9W6BGR3</accession>
<dbReference type="SUPFAM" id="SSF56219">
    <property type="entry name" value="DNase I-like"/>
    <property type="match status" value="1"/>
</dbReference>
<protein>
    <recommendedName>
        <fullName evidence="2">Endonuclease/exonuclease/phosphatase domain-containing protein</fullName>
    </recommendedName>
</protein>
<organism evidence="3 4">
    <name type="scientific">Pleodorina starrii</name>
    <dbReference type="NCBI Taxonomy" id="330485"/>
    <lineage>
        <taxon>Eukaryota</taxon>
        <taxon>Viridiplantae</taxon>
        <taxon>Chlorophyta</taxon>
        <taxon>core chlorophytes</taxon>
        <taxon>Chlorophyceae</taxon>
        <taxon>CS clade</taxon>
        <taxon>Chlamydomonadales</taxon>
        <taxon>Volvocaceae</taxon>
        <taxon>Pleodorina</taxon>
    </lineage>
</organism>
<feature type="region of interest" description="Disordered" evidence="1">
    <location>
        <begin position="802"/>
        <end position="858"/>
    </location>
</feature>
<feature type="domain" description="Endonuclease/exonuclease/phosphatase" evidence="2">
    <location>
        <begin position="191"/>
        <end position="583"/>
    </location>
</feature>
<feature type="compositionally biased region" description="Low complexity" evidence="1">
    <location>
        <begin position="509"/>
        <end position="543"/>
    </location>
</feature>
<feature type="compositionally biased region" description="Basic residues" evidence="1">
    <location>
        <begin position="412"/>
        <end position="435"/>
    </location>
</feature>
<dbReference type="InterPro" id="IPR005135">
    <property type="entry name" value="Endo/exonuclease/phosphatase"/>
</dbReference>
<keyword evidence="4" id="KW-1185">Reference proteome</keyword>
<dbReference type="PANTHER" id="PTHR12121">
    <property type="entry name" value="CARBON CATABOLITE REPRESSOR PROTEIN 4"/>
    <property type="match status" value="1"/>
</dbReference>
<comment type="caution">
    <text evidence="3">The sequence shown here is derived from an EMBL/GenBank/DDBJ whole genome shotgun (WGS) entry which is preliminary data.</text>
</comment>
<reference evidence="3 4" key="1">
    <citation type="journal article" date="2023" name="Commun. Biol.">
        <title>Reorganization of the ancestral sex-determining regions during the evolution of trioecy in Pleodorina starrii.</title>
        <authorList>
            <person name="Takahashi K."/>
            <person name="Suzuki S."/>
            <person name="Kawai-Toyooka H."/>
            <person name="Yamamoto K."/>
            <person name="Hamaji T."/>
            <person name="Ootsuki R."/>
            <person name="Yamaguchi H."/>
            <person name="Kawachi M."/>
            <person name="Higashiyama T."/>
            <person name="Nozaki H."/>
        </authorList>
    </citation>
    <scope>NUCLEOTIDE SEQUENCE [LARGE SCALE GENOMIC DNA]</scope>
    <source>
        <strain evidence="3 4">NIES-4479</strain>
    </source>
</reference>